<dbReference type="EMBL" id="MLQL01000005">
    <property type="protein sequence ID" value="OQE27896.1"/>
    <property type="molecule type" value="Genomic_DNA"/>
</dbReference>
<keyword evidence="4" id="KW-1185">Reference proteome</keyword>
<comment type="caution">
    <text evidence="3">The sequence shown here is derived from an EMBL/GenBank/DDBJ whole genome shotgun (WGS) entry which is preliminary data.</text>
</comment>
<evidence type="ECO:0000313" key="4">
    <source>
        <dbReference type="Proteomes" id="UP000191342"/>
    </source>
</evidence>
<name>A0A1V6TP11_9EURO</name>
<reference evidence="4" key="1">
    <citation type="journal article" date="2017" name="Nat. Microbiol.">
        <title>Global analysis of biosynthetic gene clusters reveals vast potential of secondary metabolite production in Penicillium species.</title>
        <authorList>
            <person name="Nielsen J.C."/>
            <person name="Grijseels S."/>
            <person name="Prigent S."/>
            <person name="Ji B."/>
            <person name="Dainat J."/>
            <person name="Nielsen K.F."/>
            <person name="Frisvad J.C."/>
            <person name="Workman M."/>
            <person name="Nielsen J."/>
        </authorList>
    </citation>
    <scope>NUCLEOTIDE SEQUENCE [LARGE SCALE GENOMIC DNA]</scope>
    <source>
        <strain evidence="4">IBT 14082</strain>
    </source>
</reference>
<gene>
    <name evidence="3" type="ORF">PENFLA_c005G08843</name>
</gene>
<feature type="repeat" description="ANK" evidence="1">
    <location>
        <begin position="978"/>
        <end position="1010"/>
    </location>
</feature>
<dbReference type="Proteomes" id="UP000191342">
    <property type="component" value="Unassembled WGS sequence"/>
</dbReference>
<feature type="repeat" description="ANK" evidence="1">
    <location>
        <begin position="526"/>
        <end position="558"/>
    </location>
</feature>
<dbReference type="Gene3D" id="1.25.40.20">
    <property type="entry name" value="Ankyrin repeat-containing domain"/>
    <property type="match status" value="3"/>
</dbReference>
<dbReference type="SMART" id="SM00248">
    <property type="entry name" value="ANK"/>
    <property type="match status" value="12"/>
</dbReference>
<protein>
    <recommendedName>
        <fullName evidence="2">Clr5 domain-containing protein</fullName>
    </recommendedName>
</protein>
<evidence type="ECO:0000256" key="1">
    <source>
        <dbReference type="PROSITE-ProRule" id="PRU00023"/>
    </source>
</evidence>
<feature type="domain" description="Clr5" evidence="2">
    <location>
        <begin position="4"/>
        <end position="55"/>
    </location>
</feature>
<dbReference type="InterPro" id="IPR002110">
    <property type="entry name" value="Ankyrin_rpt"/>
</dbReference>
<dbReference type="AlphaFoldDB" id="A0A1V6TP11"/>
<organism evidence="3 4">
    <name type="scientific">Penicillium flavigenum</name>
    <dbReference type="NCBI Taxonomy" id="254877"/>
    <lineage>
        <taxon>Eukaryota</taxon>
        <taxon>Fungi</taxon>
        <taxon>Dikarya</taxon>
        <taxon>Ascomycota</taxon>
        <taxon>Pezizomycotina</taxon>
        <taxon>Eurotiomycetes</taxon>
        <taxon>Eurotiomycetidae</taxon>
        <taxon>Eurotiales</taxon>
        <taxon>Aspergillaceae</taxon>
        <taxon>Penicillium</taxon>
    </lineage>
</organism>
<dbReference type="PANTHER" id="PTHR46224:SF64">
    <property type="entry name" value="IQ MOTIF AND ANKYRIN REPEAT DOMAIN-CONTAINING PROTEIN 1"/>
    <property type="match status" value="1"/>
</dbReference>
<dbReference type="STRING" id="254877.A0A1V6TP11"/>
<dbReference type="InterPro" id="IPR051616">
    <property type="entry name" value="Cul2-RING_E3_ligase_SR"/>
</dbReference>
<dbReference type="Pfam" id="PF00023">
    <property type="entry name" value="Ank"/>
    <property type="match status" value="1"/>
</dbReference>
<sequence length="1081" mass="118882">MAQSDFEPFKLEIERLYIHENKTLPCVMEYMTSKYSLIKSSGQYSRQLKKWGFVKGHIKTDEWKWIGNKLNKRKLNENKESEFHSGGGQVQVPRLKKAKYRDAYVSTIAKFSTAPSPKTPEGLFVCTPASPGMNLIWNASLPWLRFIKLVRPTENEEAPSPSSSLTLSPLRGADALSRTANREFMRRLSKIIPWNKLSDPPNIYSTSRTSAALSILMPEEFQGQHDVLSTDLNSFTNKGRDRIALELFLLSNNITSQDPAGQTEEGTRANDERVMQMVNDYGWKNLKHIQILLGTGEPTAEAIAENVFASALRLHDVDAVKIMLEANMDHDVDAVKIMLEANMDPNTPLIESIFFEVVLTPLQFAAGSDHERSEELVNLLISYGADVNNSANDHPPLFYAINNRDDKIIHALMFHGAIVTPYCLYTATRLTDIKVFTDIVNSCSDVNVGGSQNCALAGAVEQCNIPMIEILLAKGAIINDLVTIDFEGDDEMTTILGIGAQSGSIDVIRALQLGCYEINPDFDGLTYVSPLVLAVQRGNIKTTQALLQAGVDIKLADEQGKMTLLERATKHRYPSPLLCKVLIEYGAQANRPISTQKHDSSALLNALEQNSPELVELLISAGARPNDKYSKRPYTALGAAVEHGDEVSINILSAAGATFVGTRLQEIGNLRTAMYLQESGVLQAILRVSGPVILAAALSAKKTDLAQYLLEHNADYEGLMDNEVPPLFEETPLEAAIGARNFILAEKLLERGANVTDVALGCALGTDPVFLRHLLCRFRGSAPNTVGIAVWHNASLQLLRLLQDAGVDPTGVPEGFQYISVSFGLNLPPPASVLEIAVLEGKREELQFLLQWMPWSPRQTGRALIFATLLNMDIIAEDILPSDPDLTQEITLQYTGYDDFEESEGEQETYTPLQAAVNRQRIPIARALMEKVDVNYLGPGARRRTALQHAVENGNMELVNLLISEHGARIDSPPATDGGATALQIASLKGYIGIARRLLDLGADVNEEPAEYNGRTALQGAAEHGRIDMLQILLDEGALIVGEGEPQYHKAVELAELNGHYAAARMLRSWRDSVYLNPSAV</sequence>
<accession>A0A1V6TP11</accession>
<dbReference type="PANTHER" id="PTHR46224">
    <property type="entry name" value="ANKYRIN REPEAT FAMILY PROTEIN"/>
    <property type="match status" value="1"/>
</dbReference>
<dbReference type="InterPro" id="IPR025676">
    <property type="entry name" value="Clr5_dom"/>
</dbReference>
<dbReference type="PROSITE" id="PS50088">
    <property type="entry name" value="ANK_REPEAT"/>
    <property type="match status" value="4"/>
</dbReference>
<dbReference type="OrthoDB" id="194358at2759"/>
<dbReference type="PROSITE" id="PS50297">
    <property type="entry name" value="ANK_REP_REGION"/>
    <property type="match status" value="4"/>
</dbReference>
<dbReference type="Pfam" id="PF14420">
    <property type="entry name" value="Clr5"/>
    <property type="match status" value="1"/>
</dbReference>
<proteinExistence type="predicted"/>
<evidence type="ECO:0000259" key="2">
    <source>
        <dbReference type="Pfam" id="PF14420"/>
    </source>
</evidence>
<feature type="repeat" description="ANK" evidence="1">
    <location>
        <begin position="360"/>
        <end position="392"/>
    </location>
</feature>
<dbReference type="Pfam" id="PF12796">
    <property type="entry name" value="Ank_2"/>
    <property type="match status" value="2"/>
</dbReference>
<dbReference type="InterPro" id="IPR036770">
    <property type="entry name" value="Ankyrin_rpt-contain_sf"/>
</dbReference>
<keyword evidence="1" id="KW-0040">ANK repeat</keyword>
<feature type="repeat" description="ANK" evidence="1">
    <location>
        <begin position="1013"/>
        <end position="1038"/>
    </location>
</feature>
<dbReference type="SUPFAM" id="SSF48403">
    <property type="entry name" value="Ankyrin repeat"/>
    <property type="match status" value="2"/>
</dbReference>
<evidence type="ECO:0000313" key="3">
    <source>
        <dbReference type="EMBL" id="OQE27896.1"/>
    </source>
</evidence>